<sequence>MGNCQAVEVAAALVEHPGGGKVERFYSPVSAHEVMTSNPGHYVALVAVASPSPGSDSGGTVAVRQQLKLLRPDDSLVLGHVYCLISFEDVLKEFVAKNRAKLGKMVKQSGGLGGGYDHTKKNKKNKDSGCSDPNSPNAKALNFSPVQLAEPAVVRAGDSSSRTSMRGRGGSLRSEWRQYGGTLGVSQWRPVLQSISEIGT</sequence>
<dbReference type="EMBL" id="PGOL01000385">
    <property type="protein sequence ID" value="PKI71326.1"/>
    <property type="molecule type" value="Genomic_DNA"/>
</dbReference>
<gene>
    <name evidence="1" type="ORF">CRG98_008326</name>
</gene>
<dbReference type="GeneID" id="116201254"/>
<name>A0A2I0KU00_PUNGR</name>
<dbReference type="InterPro" id="IPR025322">
    <property type="entry name" value="PADRE_dom"/>
</dbReference>
<dbReference type="OrthoDB" id="747498at2759"/>
<proteinExistence type="predicted"/>
<keyword evidence="2" id="KW-1185">Reference proteome</keyword>
<protein>
    <submittedName>
        <fullName evidence="1">Uncharacterized protein</fullName>
    </submittedName>
</protein>
<organism evidence="1 2">
    <name type="scientific">Punica granatum</name>
    <name type="common">Pomegranate</name>
    <dbReference type="NCBI Taxonomy" id="22663"/>
    <lineage>
        <taxon>Eukaryota</taxon>
        <taxon>Viridiplantae</taxon>
        <taxon>Streptophyta</taxon>
        <taxon>Embryophyta</taxon>
        <taxon>Tracheophyta</taxon>
        <taxon>Spermatophyta</taxon>
        <taxon>Magnoliopsida</taxon>
        <taxon>eudicotyledons</taxon>
        <taxon>Gunneridae</taxon>
        <taxon>Pentapetalae</taxon>
        <taxon>rosids</taxon>
        <taxon>malvids</taxon>
        <taxon>Myrtales</taxon>
        <taxon>Lythraceae</taxon>
        <taxon>Punica</taxon>
    </lineage>
</organism>
<dbReference type="Proteomes" id="UP000233551">
    <property type="component" value="Unassembled WGS sequence"/>
</dbReference>
<comment type="caution">
    <text evidence="1">The sequence shown here is derived from an EMBL/GenBank/DDBJ whole genome shotgun (WGS) entry which is preliminary data.</text>
</comment>
<dbReference type="Pfam" id="PF14009">
    <property type="entry name" value="PADRE"/>
    <property type="match status" value="1"/>
</dbReference>
<evidence type="ECO:0000313" key="1">
    <source>
        <dbReference type="EMBL" id="PKI71326.1"/>
    </source>
</evidence>
<dbReference type="STRING" id="22663.A0A2I0KU00"/>
<accession>A0A2I0KU00</accession>
<dbReference type="PANTHER" id="PTHR33413:SF1">
    <property type="entry name" value="EXPRESSED PROTEIN"/>
    <property type="match status" value="1"/>
</dbReference>
<evidence type="ECO:0000313" key="2">
    <source>
        <dbReference type="Proteomes" id="UP000233551"/>
    </source>
</evidence>
<dbReference type="PANTHER" id="PTHR33413">
    <property type="entry name" value="EXPRESSED PROTEIN"/>
    <property type="match status" value="1"/>
</dbReference>
<dbReference type="AlphaFoldDB" id="A0A2I0KU00"/>
<reference evidence="1 2" key="1">
    <citation type="submission" date="2017-11" db="EMBL/GenBank/DDBJ databases">
        <title>De-novo sequencing of pomegranate (Punica granatum L.) genome.</title>
        <authorList>
            <person name="Akparov Z."/>
            <person name="Amiraslanov A."/>
            <person name="Hajiyeva S."/>
            <person name="Abbasov M."/>
            <person name="Kaur K."/>
            <person name="Hamwieh A."/>
            <person name="Solovyev V."/>
            <person name="Salamov A."/>
            <person name="Braich B."/>
            <person name="Kosarev P."/>
            <person name="Mahmoud A."/>
            <person name="Hajiyev E."/>
            <person name="Babayeva S."/>
            <person name="Izzatullayeva V."/>
            <person name="Mammadov A."/>
            <person name="Mammadov A."/>
            <person name="Sharifova S."/>
            <person name="Ojaghi J."/>
            <person name="Eynullazada K."/>
            <person name="Bayramov B."/>
            <person name="Abdulazimova A."/>
            <person name="Shahmuradov I."/>
        </authorList>
    </citation>
    <scope>NUCLEOTIDE SEQUENCE [LARGE SCALE GENOMIC DNA]</scope>
    <source>
        <strain evidence="2">cv. AG2017</strain>
        <tissue evidence="1">Leaf</tissue>
    </source>
</reference>